<dbReference type="AlphaFoldDB" id="D5AHJ0"/>
<dbReference type="Proteomes" id="UP000002359">
    <property type="component" value="Chromosome"/>
</dbReference>
<dbReference type="KEGG" id="ssw:SSGZ1_0848"/>
<organism evidence="1 2">
    <name type="scientific">Streptococcus suis (strain GZ1)</name>
    <dbReference type="NCBI Taxonomy" id="423211"/>
    <lineage>
        <taxon>Bacteria</taxon>
        <taxon>Bacillati</taxon>
        <taxon>Bacillota</taxon>
        <taxon>Bacilli</taxon>
        <taxon>Lactobacillales</taxon>
        <taxon>Streptococcaceae</taxon>
        <taxon>Streptococcus</taxon>
    </lineage>
</organism>
<dbReference type="EMBL" id="CP000837">
    <property type="protein sequence ID" value="ADE31305.1"/>
    <property type="molecule type" value="Genomic_DNA"/>
</dbReference>
<name>D5AHJ0_STRGZ</name>
<gene>
    <name evidence="1" type="ordered locus">SSGZ1_0848</name>
</gene>
<dbReference type="PATRIC" id="fig|423211.3.peg.833"/>
<dbReference type="HOGENOM" id="CLU_180125_0_0_9"/>
<evidence type="ECO:0000313" key="1">
    <source>
        <dbReference type="EMBL" id="ADE31305.1"/>
    </source>
</evidence>
<sequence length="124" mass="14374">MAALASIAQTCSDGWFFCLRSVQMSSFSHKSFEEQVALLESRGMLFSGEQDKKKAEQKLSIISYYKLKEFARPFSKIVTVDGVRQINYQNTPFKKITVRYYQDKRLRLHLLDALEDIEVALKPK</sequence>
<dbReference type="Pfam" id="PF07751">
    <property type="entry name" value="Abi_2"/>
    <property type="match status" value="1"/>
</dbReference>
<accession>D5AHJ0</accession>
<proteinExistence type="predicted"/>
<protein>
    <submittedName>
        <fullName evidence="1">Abortive infection bacteriophage resistance related protein</fullName>
    </submittedName>
</protein>
<dbReference type="InterPro" id="IPR011664">
    <property type="entry name" value="Abi_system_AbiD/AbiF-like"/>
</dbReference>
<reference evidence="1 2" key="1">
    <citation type="journal article" date="2009" name="J. Infect. Dis.">
        <title>Clinical, experimental, and genomic differences between intermediately pathogenic, highly pathogenic, and epidemic Streptococcus suis.</title>
        <authorList>
            <person name="Ye C."/>
            <person name="Zheng H."/>
            <person name="Zhang J."/>
            <person name="Jing H."/>
            <person name="Wang L."/>
            <person name="Xiong Y."/>
            <person name="Wang W."/>
            <person name="Zhou Z."/>
            <person name="Sun Q."/>
            <person name="Luo X."/>
            <person name="Du H."/>
            <person name="Gottschalk M."/>
            <person name="Xu J."/>
        </authorList>
    </citation>
    <scope>NUCLEOTIDE SEQUENCE [LARGE SCALE GENOMIC DNA]</scope>
    <source>
        <strain evidence="1 2">GZ1</strain>
    </source>
</reference>
<evidence type="ECO:0000313" key="2">
    <source>
        <dbReference type="Proteomes" id="UP000002359"/>
    </source>
</evidence>